<proteinExistence type="predicted"/>
<evidence type="ECO:0000313" key="3">
    <source>
        <dbReference type="Proteomes" id="UP001165121"/>
    </source>
</evidence>
<accession>A0A9W6X9Z2</accession>
<dbReference type="PANTHER" id="PTHR34409:SF1">
    <property type="entry name" value="MYB-LIKE DOMAIN-CONTAINING PROTEIN"/>
    <property type="match status" value="1"/>
</dbReference>
<feature type="region of interest" description="Disordered" evidence="1">
    <location>
        <begin position="72"/>
        <end position="92"/>
    </location>
</feature>
<dbReference type="AlphaFoldDB" id="A0A9W6X9Z2"/>
<feature type="compositionally biased region" description="Polar residues" evidence="1">
    <location>
        <begin position="72"/>
        <end position="89"/>
    </location>
</feature>
<protein>
    <submittedName>
        <fullName evidence="2">Unnamed protein product</fullName>
    </submittedName>
</protein>
<sequence length="297" mass="32173">MNDAVDGNQDEDCTDGSVPEPSALASGSKCESQDTTAGDRPGAAGTDGGVTISTPPSAFQLHLGGEGLEAFASTSQPAPLPATPSTRQLRSAVLKKPWEATAPQTNSADDAATMKISKLPAARGYQLGGRDEQEALRHVSLQSSSNRLGGGNLYAFRDSVGSKRARDDEDQDQAEVSFAKAKRLRALKTTTALKNKLADLENAGSNLGRSTLEMLLLFREESERKSEARRIEEEARRRDEAAAKEACLEAEKVEVEVAERRRQEKVEAEERARRGKDDARARMQDMLVLISAIFKKE</sequence>
<dbReference type="EMBL" id="BSXT01000803">
    <property type="protein sequence ID" value="GMF34347.1"/>
    <property type="molecule type" value="Genomic_DNA"/>
</dbReference>
<keyword evidence="3" id="KW-1185">Reference proteome</keyword>
<dbReference type="PANTHER" id="PTHR34409">
    <property type="entry name" value="SET DOMAIN-CONTAINING PROTEIN"/>
    <property type="match status" value="1"/>
</dbReference>
<name>A0A9W6X9Z2_9STRA</name>
<evidence type="ECO:0000313" key="2">
    <source>
        <dbReference type="EMBL" id="GMF34347.1"/>
    </source>
</evidence>
<dbReference type="OrthoDB" id="126724at2759"/>
<organism evidence="2 3">
    <name type="scientific">Phytophthora fragariaefolia</name>
    <dbReference type="NCBI Taxonomy" id="1490495"/>
    <lineage>
        <taxon>Eukaryota</taxon>
        <taxon>Sar</taxon>
        <taxon>Stramenopiles</taxon>
        <taxon>Oomycota</taxon>
        <taxon>Peronosporomycetes</taxon>
        <taxon>Peronosporales</taxon>
        <taxon>Peronosporaceae</taxon>
        <taxon>Phytophthora</taxon>
    </lineage>
</organism>
<reference evidence="2" key="1">
    <citation type="submission" date="2023-04" db="EMBL/GenBank/DDBJ databases">
        <title>Phytophthora fragariaefolia NBRC 109709.</title>
        <authorList>
            <person name="Ichikawa N."/>
            <person name="Sato H."/>
            <person name="Tonouchi N."/>
        </authorList>
    </citation>
    <scope>NUCLEOTIDE SEQUENCE</scope>
    <source>
        <strain evidence="2">NBRC 109709</strain>
    </source>
</reference>
<gene>
    <name evidence="2" type="ORF">Pfra01_000880500</name>
</gene>
<dbReference type="Proteomes" id="UP001165121">
    <property type="component" value="Unassembled WGS sequence"/>
</dbReference>
<evidence type="ECO:0000256" key="1">
    <source>
        <dbReference type="SAM" id="MobiDB-lite"/>
    </source>
</evidence>
<comment type="caution">
    <text evidence="2">The sequence shown here is derived from an EMBL/GenBank/DDBJ whole genome shotgun (WGS) entry which is preliminary data.</text>
</comment>
<feature type="region of interest" description="Disordered" evidence="1">
    <location>
        <begin position="259"/>
        <end position="278"/>
    </location>
</feature>
<feature type="region of interest" description="Disordered" evidence="1">
    <location>
        <begin position="1"/>
        <end position="59"/>
    </location>
</feature>